<keyword evidence="3" id="KW-0805">Transcription regulation</keyword>
<keyword evidence="2" id="KW-0067">ATP-binding</keyword>
<dbReference type="InterPro" id="IPR002078">
    <property type="entry name" value="Sigma_54_int"/>
</dbReference>
<dbReference type="Pfam" id="PF02954">
    <property type="entry name" value="HTH_8"/>
    <property type="match status" value="1"/>
</dbReference>
<dbReference type="SUPFAM" id="SSF52172">
    <property type="entry name" value="CheY-like"/>
    <property type="match status" value="1"/>
</dbReference>
<evidence type="ECO:0000256" key="2">
    <source>
        <dbReference type="ARBA" id="ARBA00022840"/>
    </source>
</evidence>
<dbReference type="InterPro" id="IPR025944">
    <property type="entry name" value="Sigma_54_int_dom_CS"/>
</dbReference>
<evidence type="ECO:0000256" key="5">
    <source>
        <dbReference type="ARBA" id="ARBA00023163"/>
    </source>
</evidence>
<keyword evidence="1" id="KW-0547">Nucleotide-binding</keyword>
<evidence type="ECO:0000259" key="6">
    <source>
        <dbReference type="PROSITE" id="PS50045"/>
    </source>
</evidence>
<dbReference type="PANTHER" id="PTHR32071">
    <property type="entry name" value="TRANSCRIPTIONAL REGULATORY PROTEIN"/>
    <property type="match status" value="1"/>
</dbReference>
<protein>
    <submittedName>
        <fullName evidence="8">Two-component system response regulator protein</fullName>
    </submittedName>
</protein>
<evidence type="ECO:0000256" key="1">
    <source>
        <dbReference type="ARBA" id="ARBA00022741"/>
    </source>
</evidence>
<dbReference type="GO" id="GO:0006355">
    <property type="term" value="P:regulation of DNA-templated transcription"/>
    <property type="evidence" value="ECO:0007669"/>
    <property type="project" value="InterPro"/>
</dbReference>
<keyword evidence="5" id="KW-0804">Transcription</keyword>
<dbReference type="AlphaFoldDB" id="A0A3B0WR90"/>
<dbReference type="GO" id="GO:0005524">
    <property type="term" value="F:ATP binding"/>
    <property type="evidence" value="ECO:0007669"/>
    <property type="project" value="UniProtKB-KW"/>
</dbReference>
<accession>A0A3B0WR90</accession>
<dbReference type="SMART" id="SM00382">
    <property type="entry name" value="AAA"/>
    <property type="match status" value="1"/>
</dbReference>
<dbReference type="FunFam" id="3.40.50.300:FF:000006">
    <property type="entry name" value="DNA-binding transcriptional regulator NtrC"/>
    <property type="match status" value="1"/>
</dbReference>
<dbReference type="PROSITE" id="PS00675">
    <property type="entry name" value="SIGMA54_INTERACT_1"/>
    <property type="match status" value="1"/>
</dbReference>
<dbReference type="SUPFAM" id="SSF46689">
    <property type="entry name" value="Homeodomain-like"/>
    <property type="match status" value="1"/>
</dbReference>
<dbReference type="SUPFAM" id="SSF52540">
    <property type="entry name" value="P-loop containing nucleoside triphosphate hydrolases"/>
    <property type="match status" value="1"/>
</dbReference>
<dbReference type="InterPro" id="IPR058031">
    <property type="entry name" value="AAA_lid_NorR"/>
</dbReference>
<reference evidence="8" key="1">
    <citation type="submission" date="2018-06" db="EMBL/GenBank/DDBJ databases">
        <authorList>
            <person name="Zhirakovskaya E."/>
        </authorList>
    </citation>
    <scope>NUCLEOTIDE SEQUENCE</scope>
</reference>
<gene>
    <name evidence="8" type="ORF">MNBD_GAMMA11-2784</name>
</gene>
<dbReference type="PROSITE" id="PS50045">
    <property type="entry name" value="SIGMA54_INTERACT_4"/>
    <property type="match status" value="1"/>
</dbReference>
<sequence>MSEALDGVINQTVRKPSVLLIDDDPLITESLGFILNKDYQISSAESRAQAKLLLANRHFKPDLALVDLGLPPLPHDPAEGFALIEDLLAHDSQIKILVLSGQSDELNMHHALTLGAVDFIPKPANPALLQSRISHHLMLKRVETQQQPQQSMAIIGNSSATTTLREQISQFSASVFPVLIEGESGTGKELVANALHQQSNRTNHPYMVINCAAIAPELLEAQLFGHAKGSFTGADKAHKGFFEEASSGTLFLDEIGEMAYDLQAKLLRVLESGEFYRVGETRCIKSQARIIAATNKSLQHEVTKGNFRSDLFHRLSILKIHIPAVRERDTDNLLLLQHFLDFYAESMKPVRLNDQAKRAWQIYDFPGNVRELRNIVIRLCTKYPGQSISTSQLKLEFEQQLTSNDHNQHEIFNSQLIQQKISADKINLNHLLQDLEAFVIHQAMNLYDGNISKVAKSLKINRTTLYSRMQKNEHK</sequence>
<dbReference type="EMBL" id="UOFG01000002">
    <property type="protein sequence ID" value="VAW57861.1"/>
    <property type="molecule type" value="Genomic_DNA"/>
</dbReference>
<dbReference type="InterPro" id="IPR011006">
    <property type="entry name" value="CheY-like_superfamily"/>
</dbReference>
<proteinExistence type="predicted"/>
<dbReference type="PROSITE" id="PS50110">
    <property type="entry name" value="RESPONSE_REGULATORY"/>
    <property type="match status" value="1"/>
</dbReference>
<evidence type="ECO:0000256" key="3">
    <source>
        <dbReference type="ARBA" id="ARBA00023015"/>
    </source>
</evidence>
<dbReference type="Pfam" id="PF25601">
    <property type="entry name" value="AAA_lid_14"/>
    <property type="match status" value="1"/>
</dbReference>
<dbReference type="Gene3D" id="3.40.50.300">
    <property type="entry name" value="P-loop containing nucleotide triphosphate hydrolases"/>
    <property type="match status" value="1"/>
</dbReference>
<dbReference type="InterPro" id="IPR001789">
    <property type="entry name" value="Sig_transdc_resp-reg_receiver"/>
</dbReference>
<dbReference type="Gene3D" id="1.10.10.60">
    <property type="entry name" value="Homeodomain-like"/>
    <property type="match status" value="1"/>
</dbReference>
<feature type="domain" description="Sigma-54 factor interaction" evidence="6">
    <location>
        <begin position="154"/>
        <end position="381"/>
    </location>
</feature>
<dbReference type="InterPro" id="IPR002197">
    <property type="entry name" value="HTH_Fis"/>
</dbReference>
<dbReference type="CDD" id="cd00156">
    <property type="entry name" value="REC"/>
    <property type="match status" value="1"/>
</dbReference>
<dbReference type="GO" id="GO:0043565">
    <property type="term" value="F:sequence-specific DNA binding"/>
    <property type="evidence" value="ECO:0007669"/>
    <property type="project" value="InterPro"/>
</dbReference>
<feature type="domain" description="Response regulatory" evidence="7">
    <location>
        <begin position="17"/>
        <end position="137"/>
    </location>
</feature>
<dbReference type="CDD" id="cd00009">
    <property type="entry name" value="AAA"/>
    <property type="match status" value="1"/>
</dbReference>
<dbReference type="Gene3D" id="1.10.8.60">
    <property type="match status" value="1"/>
</dbReference>
<dbReference type="InterPro" id="IPR025662">
    <property type="entry name" value="Sigma_54_int_dom_ATP-bd_1"/>
</dbReference>
<name>A0A3B0WR90_9ZZZZ</name>
<dbReference type="Pfam" id="PF00158">
    <property type="entry name" value="Sigma54_activat"/>
    <property type="match status" value="1"/>
</dbReference>
<evidence type="ECO:0000259" key="7">
    <source>
        <dbReference type="PROSITE" id="PS50110"/>
    </source>
</evidence>
<dbReference type="Gene3D" id="3.40.50.2300">
    <property type="match status" value="1"/>
</dbReference>
<dbReference type="SMART" id="SM00448">
    <property type="entry name" value="REC"/>
    <property type="match status" value="1"/>
</dbReference>
<evidence type="ECO:0000256" key="4">
    <source>
        <dbReference type="ARBA" id="ARBA00023125"/>
    </source>
</evidence>
<keyword evidence="4" id="KW-0238">DNA-binding</keyword>
<dbReference type="InterPro" id="IPR009057">
    <property type="entry name" value="Homeodomain-like_sf"/>
</dbReference>
<evidence type="ECO:0000313" key="8">
    <source>
        <dbReference type="EMBL" id="VAW57861.1"/>
    </source>
</evidence>
<dbReference type="InterPro" id="IPR027417">
    <property type="entry name" value="P-loop_NTPase"/>
</dbReference>
<dbReference type="PANTHER" id="PTHR32071:SF117">
    <property type="entry name" value="PTS-DEPENDENT DIHYDROXYACETONE KINASE OPERON REGULATORY PROTEIN-RELATED"/>
    <property type="match status" value="1"/>
</dbReference>
<dbReference type="GO" id="GO:0000160">
    <property type="term" value="P:phosphorelay signal transduction system"/>
    <property type="evidence" value="ECO:0007669"/>
    <property type="project" value="InterPro"/>
</dbReference>
<organism evidence="8">
    <name type="scientific">hydrothermal vent metagenome</name>
    <dbReference type="NCBI Taxonomy" id="652676"/>
    <lineage>
        <taxon>unclassified sequences</taxon>
        <taxon>metagenomes</taxon>
        <taxon>ecological metagenomes</taxon>
    </lineage>
</organism>
<dbReference type="Pfam" id="PF00072">
    <property type="entry name" value="Response_reg"/>
    <property type="match status" value="1"/>
</dbReference>
<dbReference type="InterPro" id="IPR003593">
    <property type="entry name" value="AAA+_ATPase"/>
</dbReference>
<dbReference type="PROSITE" id="PS00688">
    <property type="entry name" value="SIGMA54_INTERACT_3"/>
    <property type="match status" value="1"/>
</dbReference>